<evidence type="ECO:0000256" key="1">
    <source>
        <dbReference type="SAM" id="MobiDB-lite"/>
    </source>
</evidence>
<feature type="compositionally biased region" description="Pro residues" evidence="1">
    <location>
        <begin position="182"/>
        <end position="200"/>
    </location>
</feature>
<dbReference type="VEuPathDB" id="FungiDB:AB675_3033"/>
<reference evidence="2 3" key="1">
    <citation type="submission" date="2015-06" db="EMBL/GenBank/DDBJ databases">
        <title>Draft genome of the ant-associated black yeast Phialophora attae CBS 131958.</title>
        <authorList>
            <person name="Moreno L.F."/>
            <person name="Stielow B.J."/>
            <person name="de Hoog S."/>
            <person name="Vicente V.A."/>
            <person name="Weiss V.A."/>
            <person name="de Vries M."/>
            <person name="Cruz L.M."/>
            <person name="Souza E.M."/>
        </authorList>
    </citation>
    <scope>NUCLEOTIDE SEQUENCE [LARGE SCALE GENOMIC DNA]</scope>
    <source>
        <strain evidence="2 3">CBS 131958</strain>
    </source>
</reference>
<feature type="compositionally biased region" description="Pro residues" evidence="1">
    <location>
        <begin position="208"/>
        <end position="234"/>
    </location>
</feature>
<dbReference type="AlphaFoldDB" id="A0A0N1HLM7"/>
<name>A0A0N1HLM7_9EURO</name>
<proteinExistence type="predicted"/>
<evidence type="ECO:0000313" key="2">
    <source>
        <dbReference type="EMBL" id="KPI37972.1"/>
    </source>
</evidence>
<keyword evidence="3" id="KW-1185">Reference proteome</keyword>
<accession>A0A0N1HLM7</accession>
<comment type="caution">
    <text evidence="2">The sequence shown here is derived from an EMBL/GenBank/DDBJ whole genome shotgun (WGS) entry which is preliminary data.</text>
</comment>
<dbReference type="Proteomes" id="UP000038010">
    <property type="component" value="Unassembled WGS sequence"/>
</dbReference>
<organism evidence="2 3">
    <name type="scientific">Cyphellophora attinorum</name>
    <dbReference type="NCBI Taxonomy" id="1664694"/>
    <lineage>
        <taxon>Eukaryota</taxon>
        <taxon>Fungi</taxon>
        <taxon>Dikarya</taxon>
        <taxon>Ascomycota</taxon>
        <taxon>Pezizomycotina</taxon>
        <taxon>Eurotiomycetes</taxon>
        <taxon>Chaetothyriomycetidae</taxon>
        <taxon>Chaetothyriales</taxon>
        <taxon>Cyphellophoraceae</taxon>
        <taxon>Cyphellophora</taxon>
    </lineage>
</organism>
<evidence type="ECO:0000313" key="3">
    <source>
        <dbReference type="Proteomes" id="UP000038010"/>
    </source>
</evidence>
<protein>
    <submittedName>
        <fullName evidence="2">Uncharacterized protein</fullName>
    </submittedName>
</protein>
<dbReference type="OrthoDB" id="21470at2759"/>
<feature type="compositionally biased region" description="Pro residues" evidence="1">
    <location>
        <begin position="160"/>
        <end position="170"/>
    </location>
</feature>
<dbReference type="STRING" id="1664694.A0A0N1HLM7"/>
<dbReference type="GeneID" id="28734932"/>
<sequence>MPATHGDPSLPYHELPAANFMPHIIPSKSIAMRAEDIRPLQFKPEWTIPMNISTTKSIVPDIDDLGQISYMDPEGEQVEDTYYGWSRAFCENMKARRRGSTHNARRTRSRSYSSGSSRSRSRSPHKRRRLSSASEASSPGPAPGLGASSNHKNKFRPPPRSRSTSPPPAMGPSLGSQNTTNVPPPPNFPPSGLPTVPPMPFLLGPNGVPMPPPRPPNWNGPWPPPLPPPPPPPGHQGMWNSR</sequence>
<feature type="compositionally biased region" description="Basic residues" evidence="1">
    <location>
        <begin position="96"/>
        <end position="109"/>
    </location>
</feature>
<dbReference type="EMBL" id="LFJN01000021">
    <property type="protein sequence ID" value="KPI37972.1"/>
    <property type="molecule type" value="Genomic_DNA"/>
</dbReference>
<gene>
    <name evidence="2" type="ORF">AB675_3033</name>
</gene>
<feature type="region of interest" description="Disordered" evidence="1">
    <location>
        <begin position="96"/>
        <end position="242"/>
    </location>
</feature>
<dbReference type="RefSeq" id="XP_017997935.1">
    <property type="nucleotide sequence ID" value="XM_018143052.1"/>
</dbReference>
<feature type="compositionally biased region" description="Basic residues" evidence="1">
    <location>
        <begin position="119"/>
        <end position="130"/>
    </location>
</feature>
<feature type="compositionally biased region" description="Low complexity" evidence="1">
    <location>
        <begin position="131"/>
        <end position="149"/>
    </location>
</feature>